<feature type="region of interest" description="Disordered" evidence="1">
    <location>
        <begin position="222"/>
        <end position="242"/>
    </location>
</feature>
<keyword evidence="2" id="KW-0472">Membrane</keyword>
<protein>
    <submittedName>
        <fullName evidence="3">Uncharacterized protein</fullName>
    </submittedName>
</protein>
<reference evidence="3" key="1">
    <citation type="submission" date="2007-06" db="EMBL/GenBank/DDBJ databases">
        <title>Full length cDNA sequences from Sitka Spruce (Picea sitchensis).</title>
        <authorList>
            <person name="Ralph S.G."/>
            <person name="Chun H.E."/>
            <person name="Liao N."/>
            <person name="Ali J."/>
            <person name="Reid K."/>
            <person name="Kolosova N."/>
            <person name="Cooper N."/>
            <person name="Cullis C."/>
            <person name="Jancsik S."/>
            <person name="Moore R."/>
            <person name="Mayo M."/>
            <person name="Wagner S."/>
            <person name="Holt R.A."/>
            <person name="Jones S.J.M."/>
            <person name="Marra M.A."/>
            <person name="Ritland C.E."/>
            <person name="Ritland K."/>
            <person name="Bohlmann J."/>
        </authorList>
    </citation>
    <scope>NUCLEOTIDE SEQUENCE</scope>
    <source>
        <tissue evidence="3">Green portion of the leader tissue</tissue>
    </source>
</reference>
<name>B8LMV2_PICSI</name>
<dbReference type="EMBL" id="EF677131">
    <property type="protein sequence ID" value="ABR16982.1"/>
    <property type="molecule type" value="mRNA"/>
</dbReference>
<evidence type="ECO:0000313" key="3">
    <source>
        <dbReference type="EMBL" id="ABR16982.1"/>
    </source>
</evidence>
<proteinExistence type="evidence at transcript level"/>
<accession>B8LMV2</accession>
<organism evidence="3">
    <name type="scientific">Picea sitchensis</name>
    <name type="common">Sitka spruce</name>
    <name type="synonym">Pinus sitchensis</name>
    <dbReference type="NCBI Taxonomy" id="3332"/>
    <lineage>
        <taxon>Eukaryota</taxon>
        <taxon>Viridiplantae</taxon>
        <taxon>Streptophyta</taxon>
        <taxon>Embryophyta</taxon>
        <taxon>Tracheophyta</taxon>
        <taxon>Spermatophyta</taxon>
        <taxon>Pinopsida</taxon>
        <taxon>Pinidae</taxon>
        <taxon>Conifers I</taxon>
        <taxon>Pinales</taxon>
        <taxon>Pinaceae</taxon>
        <taxon>Picea</taxon>
    </lineage>
</organism>
<sequence>MERTLPALPSLQIPPPHLRSCKISKVSPLGLLHRPPSCQLRVKSFSRGAVKIQWRQLMGSSPCPPRFVCLFGGGNGKGKQEPDDAAQGAARKALEKALGGKRSAFSKWEETLKREADVGGRGSGRGGRGWFGGGGWEGFFDSGDDEDFWEETLHMTCALLAVCFLYMMIIAPREVTYFMAYITVNSVVNLLNGVIYYVWWLRMKAKGYKLVKRPARRPLRSPVPYQRYDHTNADDDDMGDWD</sequence>
<keyword evidence="2" id="KW-0812">Transmembrane</keyword>
<evidence type="ECO:0000256" key="2">
    <source>
        <dbReference type="SAM" id="Phobius"/>
    </source>
</evidence>
<dbReference type="PANTHER" id="PTHR36393:SF1">
    <property type="entry name" value="SULFATE ADENYLYLTRANSFERASE SUBUNIT"/>
    <property type="match status" value="1"/>
</dbReference>
<dbReference type="PANTHER" id="PTHR36393">
    <property type="entry name" value="SULFATE ADENYLYLTRANSFERASE SUBUNIT"/>
    <property type="match status" value="1"/>
</dbReference>
<dbReference type="AlphaFoldDB" id="B8LMV2"/>
<keyword evidence="2" id="KW-1133">Transmembrane helix</keyword>
<feature type="transmembrane region" description="Helical" evidence="2">
    <location>
        <begin position="177"/>
        <end position="199"/>
    </location>
</feature>
<evidence type="ECO:0000256" key="1">
    <source>
        <dbReference type="SAM" id="MobiDB-lite"/>
    </source>
</evidence>